<name>A0ABU9N5X9_9FLAO</name>
<dbReference type="Pfam" id="PF19765">
    <property type="entry name" value="DUF6252"/>
    <property type="match status" value="1"/>
</dbReference>
<reference evidence="1 2" key="1">
    <citation type="submission" date="2024-03" db="EMBL/GenBank/DDBJ databases">
        <title>Two novel species of the genus Flavobacterium exhibiting potentially degradation of complex polysaccharides.</title>
        <authorList>
            <person name="Lian X."/>
        </authorList>
    </citation>
    <scope>NUCLEOTIDE SEQUENCE [LARGE SCALE GENOMIC DNA]</scope>
    <source>
        <strain evidence="2">j3</strain>
    </source>
</reference>
<dbReference type="RefSeq" id="WP_342695445.1">
    <property type="nucleotide sequence ID" value="NZ_JBCGDO010000006.1"/>
</dbReference>
<comment type="caution">
    <text evidence="1">The sequence shown here is derived from an EMBL/GenBank/DDBJ whole genome shotgun (WGS) entry which is preliminary data.</text>
</comment>
<organism evidence="1 2">
    <name type="scientific">Flavobacterium aureirubrum</name>
    <dbReference type="NCBI Taxonomy" id="3133147"/>
    <lineage>
        <taxon>Bacteria</taxon>
        <taxon>Pseudomonadati</taxon>
        <taxon>Bacteroidota</taxon>
        <taxon>Flavobacteriia</taxon>
        <taxon>Flavobacteriales</taxon>
        <taxon>Flavobacteriaceae</taxon>
        <taxon>Flavobacterium</taxon>
    </lineage>
</organism>
<dbReference type="EMBL" id="JBCGDO010000006">
    <property type="protein sequence ID" value="MEM0542224.1"/>
    <property type="molecule type" value="Genomic_DNA"/>
</dbReference>
<proteinExistence type="predicted"/>
<protein>
    <submittedName>
        <fullName evidence="1">DUF6252 family protein</fullName>
    </submittedName>
</protein>
<evidence type="ECO:0000313" key="2">
    <source>
        <dbReference type="Proteomes" id="UP001460072"/>
    </source>
</evidence>
<accession>A0ABU9N5X9</accession>
<dbReference type="Proteomes" id="UP001460072">
    <property type="component" value="Unassembled WGS sequence"/>
</dbReference>
<sequence>MKHFFLLLLTTITLSCCSSDDDNNNGDQLPPETQTGENTAGCLVNGNVFLPKQEGLNPALVCNYEFIDGEFFFNLVIRDNIGQGVKTVSVRTQRIDLEAGSTYILNIDNTISIDFTGGGGVYSINASDFFYTNTIKTGELKITRLDLQNSIISGTFWFDAVNNSGEVVEIRQGRFDMEY</sequence>
<keyword evidence="2" id="KW-1185">Reference proteome</keyword>
<gene>
    <name evidence="1" type="ORF">WFZ85_06325</name>
</gene>
<dbReference type="InterPro" id="IPR046219">
    <property type="entry name" value="DUF6252"/>
</dbReference>
<dbReference type="PROSITE" id="PS51257">
    <property type="entry name" value="PROKAR_LIPOPROTEIN"/>
    <property type="match status" value="1"/>
</dbReference>
<evidence type="ECO:0000313" key="1">
    <source>
        <dbReference type="EMBL" id="MEM0542224.1"/>
    </source>
</evidence>